<evidence type="ECO:0000313" key="8">
    <source>
        <dbReference type="Proteomes" id="UP000095743"/>
    </source>
</evidence>
<dbReference type="CDD" id="cd02062">
    <property type="entry name" value="Nitro_FMN_reductase"/>
    <property type="match status" value="1"/>
</dbReference>
<name>A0A1D8GJZ1_9FIRM</name>
<evidence type="ECO:0000259" key="6">
    <source>
        <dbReference type="Pfam" id="PF14512"/>
    </source>
</evidence>
<comment type="similarity">
    <text evidence="2">Belongs to the nitroreductase family.</text>
</comment>
<evidence type="ECO:0000313" key="7">
    <source>
        <dbReference type="EMBL" id="AOT71226.1"/>
    </source>
</evidence>
<reference evidence="7 8" key="1">
    <citation type="submission" date="2016-09" db="EMBL/GenBank/DDBJ databases">
        <title>Genomic analysis reveals versatility of anaerobic energy metabolism of Geosporobacter ferrireducens IRF9 of phylum Firmicutes.</title>
        <authorList>
            <person name="Kim S.-J."/>
        </authorList>
    </citation>
    <scope>NUCLEOTIDE SEQUENCE [LARGE SCALE GENOMIC DNA]</scope>
    <source>
        <strain evidence="7 8">IRF9</strain>
    </source>
</reference>
<dbReference type="InterPro" id="IPR000415">
    <property type="entry name" value="Nitroreductase-like"/>
</dbReference>
<dbReference type="AlphaFoldDB" id="A0A1D8GJZ1"/>
<evidence type="ECO:0000256" key="2">
    <source>
        <dbReference type="ARBA" id="ARBA00007118"/>
    </source>
</evidence>
<evidence type="ECO:0000256" key="4">
    <source>
        <dbReference type="ARBA" id="ARBA00022643"/>
    </source>
</evidence>
<evidence type="ECO:0000256" key="3">
    <source>
        <dbReference type="ARBA" id="ARBA00022630"/>
    </source>
</evidence>
<organism evidence="7 8">
    <name type="scientific">Geosporobacter ferrireducens</name>
    <dbReference type="NCBI Taxonomy" id="1424294"/>
    <lineage>
        <taxon>Bacteria</taxon>
        <taxon>Bacillati</taxon>
        <taxon>Bacillota</taxon>
        <taxon>Clostridia</taxon>
        <taxon>Peptostreptococcales</taxon>
        <taxon>Thermotaleaceae</taxon>
        <taxon>Geosporobacter</taxon>
    </lineage>
</organism>
<dbReference type="PANTHER" id="PTHR43673">
    <property type="entry name" value="NAD(P)H NITROREDUCTASE YDGI-RELATED"/>
    <property type="match status" value="1"/>
</dbReference>
<dbReference type="InterPro" id="IPR029478">
    <property type="entry name" value="TM1586_NiRdase"/>
</dbReference>
<protein>
    <submittedName>
        <fullName evidence="7">Nitroreductase</fullName>
    </submittedName>
</protein>
<accession>A0A1D8GJZ1</accession>
<feature type="domain" description="Putative nitroreductase TM1586" evidence="6">
    <location>
        <begin position="7"/>
        <end position="219"/>
    </location>
</feature>
<dbReference type="PANTHER" id="PTHR43673:SF2">
    <property type="entry name" value="NITROREDUCTASE"/>
    <property type="match status" value="1"/>
</dbReference>
<comment type="cofactor">
    <cofactor evidence="1">
        <name>FMN</name>
        <dbReference type="ChEBI" id="CHEBI:58210"/>
    </cofactor>
</comment>
<dbReference type="GO" id="GO:0016491">
    <property type="term" value="F:oxidoreductase activity"/>
    <property type="evidence" value="ECO:0007669"/>
    <property type="project" value="UniProtKB-KW"/>
</dbReference>
<evidence type="ECO:0000256" key="1">
    <source>
        <dbReference type="ARBA" id="ARBA00001917"/>
    </source>
</evidence>
<dbReference type="STRING" id="1424294.Gferi_17705"/>
<dbReference type="Pfam" id="PF14512">
    <property type="entry name" value="TM1586_NiRdase"/>
    <property type="match status" value="1"/>
</dbReference>
<dbReference type="Gene3D" id="3.40.109.10">
    <property type="entry name" value="NADH Oxidase"/>
    <property type="match status" value="1"/>
</dbReference>
<keyword evidence="8" id="KW-1185">Reference proteome</keyword>
<dbReference type="Gene3D" id="3.40.109.30">
    <property type="entry name" value="putative nitroreductase (tm1586), domain 2"/>
    <property type="match status" value="1"/>
</dbReference>
<proteinExistence type="inferred from homology"/>
<evidence type="ECO:0000256" key="5">
    <source>
        <dbReference type="ARBA" id="ARBA00023002"/>
    </source>
</evidence>
<sequence length="251" mass="28537">MKPTGYYNIIFKRKSIRKYETTPIEENKLDEISFYLGTLKPMYEDIKTEMKIVPLKDIKSLRPIKAPHYVLIYSEVKDGYLENAGFLLQQVDLYLSANGMGSCWVGMAKPAKEMSTNKSLEFVIALAFGKPMEPLHRESLIEFKRKSLEDISNTSGMNELLEAARLAPSGINSQPWFFAGGESMIHAYCIKSNILKAILYEKINKIDMGIAICHIWLAAKHFGKDIQLICNKEAEDHAPKGYDYIVTVEVQ</sequence>
<gene>
    <name evidence="7" type="ORF">Gferi_17705</name>
</gene>
<dbReference type="OrthoDB" id="9814075at2"/>
<keyword evidence="3" id="KW-0285">Flavoprotein</keyword>
<keyword evidence="5" id="KW-0560">Oxidoreductase</keyword>
<dbReference type="KEGG" id="gfe:Gferi_17705"/>
<keyword evidence="4" id="KW-0288">FMN</keyword>
<dbReference type="SUPFAM" id="SSF55469">
    <property type="entry name" value="FMN-dependent nitroreductase-like"/>
    <property type="match status" value="1"/>
</dbReference>
<dbReference type="Proteomes" id="UP000095743">
    <property type="component" value="Chromosome"/>
</dbReference>
<dbReference type="EMBL" id="CP017269">
    <property type="protein sequence ID" value="AOT71226.1"/>
    <property type="molecule type" value="Genomic_DNA"/>
</dbReference>
<dbReference type="RefSeq" id="WP_069978839.1">
    <property type="nucleotide sequence ID" value="NZ_CP017269.1"/>
</dbReference>